<dbReference type="PROSITE" id="PS52016">
    <property type="entry name" value="TONB_DEPENDENT_REC_3"/>
    <property type="match status" value="1"/>
</dbReference>
<comment type="similarity">
    <text evidence="8">Belongs to the TonB-dependent receptor family.</text>
</comment>
<proteinExistence type="inferred from homology"/>
<dbReference type="InterPro" id="IPR008969">
    <property type="entry name" value="CarboxyPept-like_regulatory"/>
</dbReference>
<keyword evidence="7 8" id="KW-0998">Cell outer membrane</keyword>
<organism evidence="11 12">
    <name type="scientific">Mucilaginibacter limnophilus</name>
    <dbReference type="NCBI Taxonomy" id="1932778"/>
    <lineage>
        <taxon>Bacteria</taxon>
        <taxon>Pseudomonadati</taxon>
        <taxon>Bacteroidota</taxon>
        <taxon>Sphingobacteriia</taxon>
        <taxon>Sphingobacteriales</taxon>
        <taxon>Sphingobacteriaceae</taxon>
        <taxon>Mucilaginibacter</taxon>
    </lineage>
</organism>
<dbReference type="GO" id="GO:0044718">
    <property type="term" value="P:siderophore transmembrane transport"/>
    <property type="evidence" value="ECO:0007669"/>
    <property type="project" value="TreeGrafter"/>
</dbReference>
<dbReference type="InterPro" id="IPR018247">
    <property type="entry name" value="EF_Hand_1_Ca_BS"/>
</dbReference>
<feature type="chain" id="PRO_5018711587" evidence="9">
    <location>
        <begin position="19"/>
        <end position="1029"/>
    </location>
</feature>
<dbReference type="AlphaFoldDB" id="A0A3S2UNM3"/>
<evidence type="ECO:0000256" key="6">
    <source>
        <dbReference type="ARBA" id="ARBA00023136"/>
    </source>
</evidence>
<keyword evidence="11" id="KW-0675">Receptor</keyword>
<keyword evidence="3 8" id="KW-1134">Transmembrane beta strand</keyword>
<keyword evidence="6 8" id="KW-0472">Membrane</keyword>
<dbReference type="RefSeq" id="WP_127703269.1">
    <property type="nucleotide sequence ID" value="NZ_SACK01000001.1"/>
</dbReference>
<evidence type="ECO:0000256" key="4">
    <source>
        <dbReference type="ARBA" id="ARBA00022692"/>
    </source>
</evidence>
<evidence type="ECO:0000256" key="2">
    <source>
        <dbReference type="ARBA" id="ARBA00022448"/>
    </source>
</evidence>
<evidence type="ECO:0000256" key="3">
    <source>
        <dbReference type="ARBA" id="ARBA00022452"/>
    </source>
</evidence>
<evidence type="ECO:0000256" key="8">
    <source>
        <dbReference type="PROSITE-ProRule" id="PRU01360"/>
    </source>
</evidence>
<dbReference type="SUPFAM" id="SSF56935">
    <property type="entry name" value="Porins"/>
    <property type="match status" value="1"/>
</dbReference>
<evidence type="ECO:0000256" key="5">
    <source>
        <dbReference type="ARBA" id="ARBA00022729"/>
    </source>
</evidence>
<dbReference type="Pfam" id="PF13715">
    <property type="entry name" value="CarbopepD_reg_2"/>
    <property type="match status" value="1"/>
</dbReference>
<keyword evidence="4 8" id="KW-0812">Transmembrane</keyword>
<evidence type="ECO:0000259" key="10">
    <source>
        <dbReference type="Pfam" id="PF07715"/>
    </source>
</evidence>
<name>A0A3S2UNM3_9SPHI</name>
<dbReference type="SUPFAM" id="SSF49464">
    <property type="entry name" value="Carboxypeptidase regulatory domain-like"/>
    <property type="match status" value="1"/>
</dbReference>
<protein>
    <submittedName>
        <fullName evidence="11">TonB-dependent receptor</fullName>
    </submittedName>
</protein>
<dbReference type="InterPro" id="IPR012910">
    <property type="entry name" value="Plug_dom"/>
</dbReference>
<dbReference type="PROSITE" id="PS00018">
    <property type="entry name" value="EF_HAND_1"/>
    <property type="match status" value="1"/>
</dbReference>
<feature type="domain" description="TonB-dependent receptor plug" evidence="10">
    <location>
        <begin position="116"/>
        <end position="219"/>
    </location>
</feature>
<evidence type="ECO:0000313" key="11">
    <source>
        <dbReference type="EMBL" id="RVU02903.1"/>
    </source>
</evidence>
<dbReference type="Gene3D" id="2.170.130.10">
    <property type="entry name" value="TonB-dependent receptor, plug domain"/>
    <property type="match status" value="1"/>
</dbReference>
<dbReference type="OrthoDB" id="9768177at2"/>
<reference evidence="11 12" key="1">
    <citation type="submission" date="2019-01" db="EMBL/GenBank/DDBJ databases">
        <authorList>
            <person name="Chen W.-M."/>
        </authorList>
    </citation>
    <scope>NUCLEOTIDE SEQUENCE [LARGE SCALE GENOMIC DNA]</scope>
    <source>
        <strain evidence="11 12">YBJ-36</strain>
    </source>
</reference>
<dbReference type="EMBL" id="SACK01000001">
    <property type="protein sequence ID" value="RVU02903.1"/>
    <property type="molecule type" value="Genomic_DNA"/>
</dbReference>
<evidence type="ECO:0000256" key="9">
    <source>
        <dbReference type="SAM" id="SignalP"/>
    </source>
</evidence>
<dbReference type="InterPro" id="IPR036942">
    <property type="entry name" value="Beta-barrel_TonB_sf"/>
</dbReference>
<evidence type="ECO:0000256" key="7">
    <source>
        <dbReference type="ARBA" id="ARBA00023237"/>
    </source>
</evidence>
<accession>A0A3S2UNM3</accession>
<evidence type="ECO:0000313" key="12">
    <source>
        <dbReference type="Proteomes" id="UP000282759"/>
    </source>
</evidence>
<keyword evidence="5 9" id="KW-0732">Signal</keyword>
<feature type="signal peptide" evidence="9">
    <location>
        <begin position="1"/>
        <end position="18"/>
    </location>
</feature>
<dbReference type="NCBIfam" id="TIGR04056">
    <property type="entry name" value="OMP_RagA_SusC"/>
    <property type="match status" value="1"/>
</dbReference>
<evidence type="ECO:0000256" key="1">
    <source>
        <dbReference type="ARBA" id="ARBA00004571"/>
    </source>
</evidence>
<dbReference type="GO" id="GO:0015344">
    <property type="term" value="F:siderophore uptake transmembrane transporter activity"/>
    <property type="evidence" value="ECO:0007669"/>
    <property type="project" value="TreeGrafter"/>
</dbReference>
<dbReference type="Proteomes" id="UP000282759">
    <property type="component" value="Unassembled WGS sequence"/>
</dbReference>
<sequence>MMKRYLLLLMILFPFCVAAQQLTISGTVTDSANVSLPGVSVSVKTAKGVQGLMATDVNGAYKVNVPANADELIFAFVGMQTVTEKINGRTTINIKLGGSSGQLDEVVVVAYGTQKKETLTGAITNIRTADIQTTQNVSLAQKLSGKLAGLNIRQTEGEPGNFQNSINVRGFGQPLIVIDGVPRNDPGDFQKLNGNDIESITVLKDASAAIYGLNGANGVILVTTRRGTKQRTEFNYNLVTGISSPTEMPKMSTAAQWAQIRNDAEIYKRGGGAPFYSKEELQKYIDGAPGYENTDWYALTMKDHSNTSQHTLSATGGSEKVQYYTSLGYLNEGGLLRTNNMGYKQYNFRSNLTANLVKNLKADFLVAGRYDKKTAPGGGFLWIFKGTRVSLPTDRPYANNNPDYPGATYLESNPIALSDPDNVGYINSENRNINTTFSLTYTVPKVDGLSLKVLGTYDFNSFQEKDLYKSYKLYRYIDEEYVPYTIRNGSAGLSNSFRNSDQLSLQASINYTKKIAQHNIGAVLVFEQQQYNNRFAYLSRNYSFFTNDQINSLPRGTNPDAIRGIEAKSATQSYAGRVNYNFNEKYLVEFAFRKDGDYRYNPDKRWDFFPVVSAGYRISEESFFKKALPFVSSLKLRGSYGIVGGNLGDPFQYLEGFTTTGGGSYEFTEGSITSGAASPAIVNRNLTWTRSKVTDFGIDLSLFNNTLDITADVYQRDRSGLLGKRNGTLPNTFGGTLPEENLNSDRIRGIDLSISYRNRINDFEYGISGNVNYNRSMNLYVEQEQATNSMVKWTNRQGYRYNDVTWGYVYDRQFESAEDILQSPFQSEFLYPGSFKYKDINGDNIINSEDMQPIFYNSNPKFNFGLTLRAAYKGFDLNVLLQGAAKYTIRFSEIYGEVMAFRGNTPDYFFDRWHQADPYDPNSAWIPGKWPVSRFNADAGSDIWESDRWRRDASYVRIKSVELGYTFKQQLLQKAGIKTLRVYVNGFNLYTFADSFVKPFDPEKAAGAYNAGYGYPLTKIFNFGANINF</sequence>
<comment type="subcellular location">
    <subcellularLocation>
        <location evidence="1 8">Cell outer membrane</location>
        <topology evidence="1 8">Multi-pass membrane protein</topology>
    </subcellularLocation>
</comment>
<dbReference type="InterPro" id="IPR023997">
    <property type="entry name" value="TonB-dep_OMP_SusC/RagA_CS"/>
</dbReference>
<dbReference type="GO" id="GO:0009279">
    <property type="term" value="C:cell outer membrane"/>
    <property type="evidence" value="ECO:0007669"/>
    <property type="project" value="UniProtKB-SubCell"/>
</dbReference>
<dbReference type="InterPro" id="IPR023996">
    <property type="entry name" value="TonB-dep_OMP_SusC/RagA"/>
</dbReference>
<dbReference type="Gene3D" id="2.40.170.20">
    <property type="entry name" value="TonB-dependent receptor, beta-barrel domain"/>
    <property type="match status" value="1"/>
</dbReference>
<dbReference type="InterPro" id="IPR037066">
    <property type="entry name" value="Plug_dom_sf"/>
</dbReference>
<dbReference type="Gene3D" id="2.60.40.1120">
    <property type="entry name" value="Carboxypeptidase-like, regulatory domain"/>
    <property type="match status" value="1"/>
</dbReference>
<dbReference type="NCBIfam" id="TIGR04057">
    <property type="entry name" value="SusC_RagA_signa"/>
    <property type="match status" value="1"/>
</dbReference>
<keyword evidence="2 8" id="KW-0813">Transport</keyword>
<dbReference type="PANTHER" id="PTHR30069:SF29">
    <property type="entry name" value="HEMOGLOBIN AND HEMOGLOBIN-HAPTOGLOBIN-BINDING PROTEIN 1-RELATED"/>
    <property type="match status" value="1"/>
</dbReference>
<dbReference type="PANTHER" id="PTHR30069">
    <property type="entry name" value="TONB-DEPENDENT OUTER MEMBRANE RECEPTOR"/>
    <property type="match status" value="1"/>
</dbReference>
<comment type="caution">
    <text evidence="11">The sequence shown here is derived from an EMBL/GenBank/DDBJ whole genome shotgun (WGS) entry which is preliminary data.</text>
</comment>
<keyword evidence="12" id="KW-1185">Reference proteome</keyword>
<dbReference type="Pfam" id="PF07715">
    <property type="entry name" value="Plug"/>
    <property type="match status" value="1"/>
</dbReference>
<dbReference type="InterPro" id="IPR039426">
    <property type="entry name" value="TonB-dep_rcpt-like"/>
</dbReference>
<gene>
    <name evidence="11" type="ORF">EOD41_02900</name>
</gene>